<accession>S9TS14</accession>
<protein>
    <recommendedName>
        <fullName evidence="3">Tail protein</fullName>
    </recommendedName>
</protein>
<dbReference type="RefSeq" id="WP_021132612.1">
    <property type="nucleotide sequence ID" value="NZ_AQPH01000043.1"/>
</dbReference>
<sequence length="193" mass="21582">MRATPELYLSQLQALLPTGAAWPREPDTVLTNVLLAMADGLARAHNRALDLIEEADPRTTLELLTDWERVCGLPDPCSGPAATIAERRAQVVARLTATGGQSPAYYVVLAAALGFEITITERRARFHGRRTHGTPYGGREMQFIWEVHLPPETVFRRRHGRGYHGEPYASWGAQSLICMLERLKPAHTIIWYV</sequence>
<dbReference type="Pfam" id="PF10076">
    <property type="entry name" value="Phage_Mu_Gp48"/>
    <property type="match status" value="1"/>
</dbReference>
<dbReference type="Proteomes" id="UP000015350">
    <property type="component" value="Unassembled WGS sequence"/>
</dbReference>
<proteinExistence type="predicted"/>
<reference evidence="1 2" key="1">
    <citation type="submission" date="2013-04" db="EMBL/GenBank/DDBJ databases">
        <authorList>
            <person name="Kuznetsov B."/>
            <person name="Ivanovsky R."/>
        </authorList>
    </citation>
    <scope>NUCLEOTIDE SEQUENCE [LARGE SCALE GENOMIC DNA]</scope>
    <source>
        <strain evidence="1 2">MGU-K5</strain>
    </source>
</reference>
<comment type="caution">
    <text evidence="1">The sequence shown here is derived from an EMBL/GenBank/DDBJ whole genome shotgun (WGS) entry which is preliminary data.</text>
</comment>
<dbReference type="STRING" id="1316936.K678_11498"/>
<evidence type="ECO:0000313" key="2">
    <source>
        <dbReference type="Proteomes" id="UP000015350"/>
    </source>
</evidence>
<dbReference type="PATRIC" id="fig|1316936.3.peg.2293"/>
<organism evidence="1 2">
    <name type="scientific">Magnetospirillum fulvum MGU-K5</name>
    <dbReference type="NCBI Taxonomy" id="1316936"/>
    <lineage>
        <taxon>Bacteria</taxon>
        <taxon>Pseudomonadati</taxon>
        <taxon>Pseudomonadota</taxon>
        <taxon>Alphaproteobacteria</taxon>
        <taxon>Rhodospirillales</taxon>
        <taxon>Rhodospirillaceae</taxon>
        <taxon>Magnetospirillum</taxon>
    </lineage>
</organism>
<dbReference type="OrthoDB" id="6592844at2"/>
<dbReference type="AlphaFoldDB" id="S9TS14"/>
<gene>
    <name evidence="1" type="ORF">K678_11498</name>
</gene>
<evidence type="ECO:0000313" key="1">
    <source>
        <dbReference type="EMBL" id="EPY01345.1"/>
    </source>
</evidence>
<dbReference type="InterPro" id="IPR018755">
    <property type="entry name" value="Phage_Mu_Gp48"/>
</dbReference>
<name>S9TS14_MAGFU</name>
<evidence type="ECO:0008006" key="3">
    <source>
        <dbReference type="Google" id="ProtNLM"/>
    </source>
</evidence>
<dbReference type="EMBL" id="AQPH01000043">
    <property type="protein sequence ID" value="EPY01345.1"/>
    <property type="molecule type" value="Genomic_DNA"/>
</dbReference>
<dbReference type="eggNOG" id="COG3778">
    <property type="taxonomic scope" value="Bacteria"/>
</dbReference>